<reference evidence="13 14" key="1">
    <citation type="submission" date="2019-08" db="EMBL/GenBank/DDBJ databases">
        <authorList>
            <person name="Peeters C."/>
        </authorList>
    </citation>
    <scope>NUCLEOTIDE SEQUENCE [LARGE SCALE GENOMIC DNA]</scope>
    <source>
        <strain evidence="13 14">LMG 30175</strain>
    </source>
</reference>
<dbReference type="AlphaFoldDB" id="A0A5E4Z1B5"/>
<keyword evidence="14" id="KW-1185">Reference proteome</keyword>
<proteinExistence type="predicted"/>
<comment type="subunit">
    <text evidence="2">Homotrimer.</text>
</comment>
<feature type="chain" id="PRO_5022694851" evidence="11">
    <location>
        <begin position="29"/>
        <end position="384"/>
    </location>
</feature>
<accession>A0A5E4Z1B5</accession>
<evidence type="ECO:0000256" key="9">
    <source>
        <dbReference type="ARBA" id="ARBA00023136"/>
    </source>
</evidence>
<name>A0A5E4Z1B5_9BURK</name>
<comment type="subcellular location">
    <subcellularLocation>
        <location evidence="1">Cell outer membrane</location>
        <topology evidence="1">Multi-pass membrane protein</topology>
    </subcellularLocation>
</comment>
<keyword evidence="6 11" id="KW-0732">Signal</keyword>
<keyword evidence="10" id="KW-0998">Cell outer membrane</keyword>
<evidence type="ECO:0000313" key="13">
    <source>
        <dbReference type="EMBL" id="VVE54896.1"/>
    </source>
</evidence>
<dbReference type="SUPFAM" id="SSF56935">
    <property type="entry name" value="Porins"/>
    <property type="match status" value="1"/>
</dbReference>
<organism evidence="13 14">
    <name type="scientific">Pandoraea terrae</name>
    <dbReference type="NCBI Taxonomy" id="1537710"/>
    <lineage>
        <taxon>Bacteria</taxon>
        <taxon>Pseudomonadati</taxon>
        <taxon>Pseudomonadota</taxon>
        <taxon>Betaproteobacteria</taxon>
        <taxon>Burkholderiales</taxon>
        <taxon>Burkholderiaceae</taxon>
        <taxon>Pandoraea</taxon>
    </lineage>
</organism>
<dbReference type="InterPro" id="IPR002299">
    <property type="entry name" value="Porin_Neis"/>
</dbReference>
<dbReference type="PANTHER" id="PTHR34501:SF9">
    <property type="entry name" value="MAJOR OUTER MEMBRANE PROTEIN P.IA"/>
    <property type="match status" value="1"/>
</dbReference>
<dbReference type="PRINTS" id="PR00182">
    <property type="entry name" value="ECOLNEIPORIN"/>
</dbReference>
<dbReference type="InterPro" id="IPR023614">
    <property type="entry name" value="Porin_dom_sf"/>
</dbReference>
<dbReference type="PRINTS" id="PR00184">
    <property type="entry name" value="NEISSPPORIN"/>
</dbReference>
<keyword evidence="7" id="KW-0406">Ion transport</keyword>
<dbReference type="CDD" id="cd00342">
    <property type="entry name" value="gram_neg_porins"/>
    <property type="match status" value="1"/>
</dbReference>
<dbReference type="GO" id="GO:0009279">
    <property type="term" value="C:cell outer membrane"/>
    <property type="evidence" value="ECO:0007669"/>
    <property type="project" value="UniProtKB-SubCell"/>
</dbReference>
<evidence type="ECO:0000256" key="2">
    <source>
        <dbReference type="ARBA" id="ARBA00011233"/>
    </source>
</evidence>
<evidence type="ECO:0000256" key="6">
    <source>
        <dbReference type="ARBA" id="ARBA00022729"/>
    </source>
</evidence>
<evidence type="ECO:0000256" key="11">
    <source>
        <dbReference type="SAM" id="SignalP"/>
    </source>
</evidence>
<evidence type="ECO:0000313" key="14">
    <source>
        <dbReference type="Proteomes" id="UP000414233"/>
    </source>
</evidence>
<keyword evidence="8" id="KW-0626">Porin</keyword>
<dbReference type="Proteomes" id="UP000414233">
    <property type="component" value="Unassembled WGS sequence"/>
</dbReference>
<evidence type="ECO:0000256" key="10">
    <source>
        <dbReference type="ARBA" id="ARBA00023237"/>
    </source>
</evidence>
<dbReference type="GO" id="GO:0015288">
    <property type="term" value="F:porin activity"/>
    <property type="evidence" value="ECO:0007669"/>
    <property type="project" value="UniProtKB-KW"/>
</dbReference>
<dbReference type="InterPro" id="IPR050298">
    <property type="entry name" value="Gram-neg_bact_OMP"/>
</dbReference>
<evidence type="ECO:0000256" key="3">
    <source>
        <dbReference type="ARBA" id="ARBA00022448"/>
    </source>
</evidence>
<feature type="signal peptide" evidence="11">
    <location>
        <begin position="1"/>
        <end position="28"/>
    </location>
</feature>
<protein>
    <submittedName>
        <fullName evidence="13">Porin</fullName>
    </submittedName>
</protein>
<evidence type="ECO:0000256" key="8">
    <source>
        <dbReference type="ARBA" id="ARBA00023114"/>
    </source>
</evidence>
<keyword evidence="9" id="KW-0472">Membrane</keyword>
<evidence type="ECO:0000256" key="4">
    <source>
        <dbReference type="ARBA" id="ARBA00022452"/>
    </source>
</evidence>
<evidence type="ECO:0000259" key="12">
    <source>
        <dbReference type="Pfam" id="PF13609"/>
    </source>
</evidence>
<sequence length="384" mass="40230">MGLDDKMRTTYLKATVIASCAIASHAHAQSTVTLYGIVDTGFMYIHNSGGQSTQLLMASGTESGSRWGLRGSEDLGSGLSAIYQIENGFSSTSGSLGQGGRMFGRQAYVGLSNAGSWGTVTLGRQYDPLIDRVQPVQGDNYLGGFFSSPGDIDNADNSVRINNAIKWSSPNWSGLQLSAMYSSGGVAGAVGSGQTYSGAAAYTNGPLAVAAGFFHVDNGNGSLAQRAKTSADSLFNSSVNAAYASARSVNIARAGGRYTLGDFTLGGYYSYSQYNPDAASVFTQSEKYHNGSVYAVWQATPSLLTEIGYNYLRSLGDSSAKYHQFSIGADYNLSKRTDVYTVASYGHATGQNGAGPAQAVIGSIDVNAGKNSQAIVTVGLRHRF</sequence>
<keyword evidence="5" id="KW-0812">Transmembrane</keyword>
<dbReference type="GO" id="GO:0046930">
    <property type="term" value="C:pore complex"/>
    <property type="evidence" value="ECO:0007669"/>
    <property type="project" value="UniProtKB-KW"/>
</dbReference>
<keyword evidence="4" id="KW-1134">Transmembrane beta strand</keyword>
<evidence type="ECO:0000256" key="1">
    <source>
        <dbReference type="ARBA" id="ARBA00004571"/>
    </source>
</evidence>
<dbReference type="Pfam" id="PF13609">
    <property type="entry name" value="Porin_4"/>
    <property type="match status" value="1"/>
</dbReference>
<gene>
    <name evidence="13" type="ORF">PTE30175_04865</name>
</gene>
<dbReference type="GO" id="GO:0034220">
    <property type="term" value="P:monoatomic ion transmembrane transport"/>
    <property type="evidence" value="ECO:0007669"/>
    <property type="project" value="InterPro"/>
</dbReference>
<dbReference type="Gene3D" id="2.40.160.10">
    <property type="entry name" value="Porin"/>
    <property type="match status" value="1"/>
</dbReference>
<dbReference type="InterPro" id="IPR001702">
    <property type="entry name" value="Porin_Gram-ve"/>
</dbReference>
<keyword evidence="3" id="KW-0813">Transport</keyword>
<dbReference type="EMBL" id="CABPRZ010000029">
    <property type="protein sequence ID" value="VVE54896.1"/>
    <property type="molecule type" value="Genomic_DNA"/>
</dbReference>
<dbReference type="PANTHER" id="PTHR34501">
    <property type="entry name" value="PROTEIN YDDL-RELATED"/>
    <property type="match status" value="1"/>
</dbReference>
<evidence type="ECO:0000256" key="5">
    <source>
        <dbReference type="ARBA" id="ARBA00022692"/>
    </source>
</evidence>
<feature type="domain" description="Porin" evidence="12">
    <location>
        <begin position="16"/>
        <end position="348"/>
    </location>
</feature>
<dbReference type="InterPro" id="IPR033900">
    <property type="entry name" value="Gram_neg_porin_domain"/>
</dbReference>
<evidence type="ECO:0000256" key="7">
    <source>
        <dbReference type="ARBA" id="ARBA00023065"/>
    </source>
</evidence>